<organism evidence="6 7">
    <name type="scientific">Mucilaginibacter angelicae</name>
    <dbReference type="NCBI Taxonomy" id="869718"/>
    <lineage>
        <taxon>Bacteria</taxon>
        <taxon>Pseudomonadati</taxon>
        <taxon>Bacteroidota</taxon>
        <taxon>Sphingobacteriia</taxon>
        <taxon>Sphingobacteriales</taxon>
        <taxon>Sphingobacteriaceae</taxon>
        <taxon>Mucilaginibacter</taxon>
    </lineage>
</organism>
<comment type="subunit">
    <text evidence="3">Homotrimer.</text>
</comment>
<evidence type="ECO:0000256" key="4">
    <source>
        <dbReference type="ARBA" id="ARBA00023239"/>
    </source>
</evidence>
<keyword evidence="5" id="KW-0119">Carbohydrate metabolism</keyword>
<dbReference type="RefSeq" id="WP_377022572.1">
    <property type="nucleotide sequence ID" value="NZ_JBHLTS010000021.1"/>
</dbReference>
<comment type="pathway">
    <text evidence="1">Carbohydrate acid metabolism.</text>
</comment>
<reference evidence="6 7" key="1">
    <citation type="submission" date="2024-09" db="EMBL/GenBank/DDBJ databases">
        <authorList>
            <person name="Sun Q."/>
            <person name="Mori K."/>
        </authorList>
    </citation>
    <scope>NUCLEOTIDE SEQUENCE [LARGE SCALE GENOMIC DNA]</scope>
    <source>
        <strain evidence="6 7">NCAIM B.02415</strain>
    </source>
</reference>
<dbReference type="PANTHER" id="PTHR30246:SF1">
    <property type="entry name" value="2-DEHYDRO-3-DEOXY-6-PHOSPHOGALACTONATE ALDOLASE-RELATED"/>
    <property type="match status" value="1"/>
</dbReference>
<evidence type="ECO:0000313" key="6">
    <source>
        <dbReference type="EMBL" id="MFC0514729.1"/>
    </source>
</evidence>
<gene>
    <name evidence="6" type="ORF">ACFFGT_10990</name>
</gene>
<keyword evidence="7" id="KW-1185">Reference proteome</keyword>
<evidence type="ECO:0000256" key="5">
    <source>
        <dbReference type="ARBA" id="ARBA00023277"/>
    </source>
</evidence>
<dbReference type="NCBIfam" id="TIGR01182">
    <property type="entry name" value="eda"/>
    <property type="match status" value="1"/>
</dbReference>
<dbReference type="SUPFAM" id="SSF51569">
    <property type="entry name" value="Aldolase"/>
    <property type="match status" value="1"/>
</dbReference>
<evidence type="ECO:0000256" key="3">
    <source>
        <dbReference type="ARBA" id="ARBA00011233"/>
    </source>
</evidence>
<proteinExistence type="inferred from homology"/>
<evidence type="ECO:0000256" key="2">
    <source>
        <dbReference type="ARBA" id="ARBA00006906"/>
    </source>
</evidence>
<evidence type="ECO:0000313" key="7">
    <source>
        <dbReference type="Proteomes" id="UP001589828"/>
    </source>
</evidence>
<dbReference type="EMBL" id="JBHLTS010000021">
    <property type="protein sequence ID" value="MFC0514729.1"/>
    <property type="molecule type" value="Genomic_DNA"/>
</dbReference>
<evidence type="ECO:0000256" key="1">
    <source>
        <dbReference type="ARBA" id="ARBA00004761"/>
    </source>
</evidence>
<protein>
    <submittedName>
        <fullName evidence="6">Bifunctional 4-hydroxy-2-oxoglutarate aldolase/2-dehydro-3-deoxy-phosphogluconate aldolase</fullName>
    </submittedName>
</protein>
<comment type="caution">
    <text evidence="6">The sequence shown here is derived from an EMBL/GenBank/DDBJ whole genome shotgun (WGS) entry which is preliminary data.</text>
</comment>
<dbReference type="PANTHER" id="PTHR30246">
    <property type="entry name" value="2-KETO-3-DEOXY-6-PHOSPHOGLUCONATE ALDOLASE"/>
    <property type="match status" value="1"/>
</dbReference>
<keyword evidence="4" id="KW-0456">Lyase</keyword>
<accession>A0ABV6L5H8</accession>
<sequence>MNNKFSWELFNRMPIIGIMRNIAGEYTDRIAGIYHQSGLTCLEVTMNSAGAEETIASLVNTHGDKLNIGAGTVCTANDLEKALNAGAQFIVTPIVNEDVISTCAARKVPVFPGAYTPTEIYKAWSLGATMVKVFPATTLGTGYIREVLGPLNQISLVPTGGINLENFTGYLAAGAKAVGIGSHLFPKNILANEDWDKLREIYALYIDRYKTYLDTKAV</sequence>
<dbReference type="InterPro" id="IPR013785">
    <property type="entry name" value="Aldolase_TIM"/>
</dbReference>
<dbReference type="InterPro" id="IPR000887">
    <property type="entry name" value="Aldlse_KDPG_KHG"/>
</dbReference>
<dbReference type="Pfam" id="PF01081">
    <property type="entry name" value="Aldolase"/>
    <property type="match status" value="1"/>
</dbReference>
<dbReference type="Proteomes" id="UP001589828">
    <property type="component" value="Unassembled WGS sequence"/>
</dbReference>
<dbReference type="Gene3D" id="3.20.20.70">
    <property type="entry name" value="Aldolase class I"/>
    <property type="match status" value="1"/>
</dbReference>
<comment type="similarity">
    <text evidence="2">Belongs to the KHG/KDPG aldolase family.</text>
</comment>
<name>A0ABV6L5H8_9SPHI</name>
<dbReference type="CDD" id="cd00452">
    <property type="entry name" value="KDPG_aldolase"/>
    <property type="match status" value="1"/>
</dbReference>